<dbReference type="PROSITE" id="PS50005">
    <property type="entry name" value="TPR"/>
    <property type="match status" value="1"/>
</dbReference>
<organism evidence="5 6">
    <name type="scientific">Anaerococcus hydrogenalis</name>
    <dbReference type="NCBI Taxonomy" id="33029"/>
    <lineage>
        <taxon>Bacteria</taxon>
        <taxon>Bacillati</taxon>
        <taxon>Bacillota</taxon>
        <taxon>Tissierellia</taxon>
        <taxon>Tissierellales</taxon>
        <taxon>Peptoniphilaceae</taxon>
        <taxon>Anaerococcus</taxon>
    </lineage>
</organism>
<evidence type="ECO:0000313" key="6">
    <source>
        <dbReference type="Proteomes" id="UP000235658"/>
    </source>
</evidence>
<gene>
    <name evidence="5" type="ORF">CJ192_04645</name>
</gene>
<evidence type="ECO:0000256" key="4">
    <source>
        <dbReference type="SAM" id="Coils"/>
    </source>
</evidence>
<dbReference type="PANTHER" id="PTHR45586">
    <property type="entry name" value="TPR REPEAT-CONTAINING PROTEIN PA4667"/>
    <property type="match status" value="1"/>
</dbReference>
<dbReference type="GeneID" id="84578466"/>
<dbReference type="SMART" id="SM00028">
    <property type="entry name" value="TPR"/>
    <property type="match status" value="3"/>
</dbReference>
<evidence type="ECO:0000313" key="5">
    <source>
        <dbReference type="EMBL" id="PMC81321.1"/>
    </source>
</evidence>
<evidence type="ECO:0000256" key="1">
    <source>
        <dbReference type="ARBA" id="ARBA00022737"/>
    </source>
</evidence>
<name>A0A2N6UI72_9FIRM</name>
<sequence>MAKIDQYFLNFTDKLAYIDLKKESSYELLNKTPLALYAKDLSENVISGEFENKINLDIILDGLIINLGIDKDFRYKESYIKIIENYIKNIGSYTSQKALEIIEKNPEKSLLLLRGGYIINPFDKYNSYNYARVLWPKAYEDTEYKDEFIKEALRILQEIINQDQDFPLSYYELGNIYANLGEYIKARSYYENALQRTKDIQAQDEIRDKIKMIFDNAEIEEGLYYIGKGNFDRAIQILTRLLSKTKRADAYYYLAVAYQNVGQYENSNLAFKNSLDKGGEFRELYNDYAISLYATKKPIDAIEIINQGLKKYPEDPRMTYNRLQINLSLNNIKKAKEDIENLESYDDLSDELRQNIQIIKDQYKLN</sequence>
<keyword evidence="4" id="KW-0175">Coiled coil</keyword>
<reference evidence="5 6" key="1">
    <citation type="submission" date="2017-09" db="EMBL/GenBank/DDBJ databases">
        <title>Bacterial strain isolated from the female urinary microbiota.</title>
        <authorList>
            <person name="Thomas-White K."/>
            <person name="Kumar N."/>
            <person name="Forster S."/>
            <person name="Putonti C."/>
            <person name="Lawley T."/>
            <person name="Wolfe A.J."/>
        </authorList>
    </citation>
    <scope>NUCLEOTIDE SEQUENCE [LARGE SCALE GENOMIC DNA]</scope>
    <source>
        <strain evidence="5 6">UMB0204</strain>
    </source>
</reference>
<proteinExistence type="predicted"/>
<accession>A0A2N6UI72</accession>
<comment type="caution">
    <text evidence="5">The sequence shown here is derived from an EMBL/GenBank/DDBJ whole genome shotgun (WGS) entry which is preliminary data.</text>
</comment>
<dbReference type="Pfam" id="PF13432">
    <property type="entry name" value="TPR_16"/>
    <property type="match status" value="1"/>
</dbReference>
<keyword evidence="2 3" id="KW-0802">TPR repeat</keyword>
<dbReference type="RefSeq" id="WP_102197937.1">
    <property type="nucleotide sequence ID" value="NZ_PNHP01000003.1"/>
</dbReference>
<evidence type="ECO:0000256" key="3">
    <source>
        <dbReference type="PROSITE-ProRule" id="PRU00339"/>
    </source>
</evidence>
<feature type="coiled-coil region" evidence="4">
    <location>
        <begin position="325"/>
        <end position="362"/>
    </location>
</feature>
<dbReference type="Pfam" id="PF07719">
    <property type="entry name" value="TPR_2"/>
    <property type="match status" value="1"/>
</dbReference>
<protein>
    <submittedName>
        <fullName evidence="5">Tetratricopeptide repeat protein</fullName>
    </submittedName>
</protein>
<dbReference type="AlphaFoldDB" id="A0A2N6UI72"/>
<dbReference type="Proteomes" id="UP000235658">
    <property type="component" value="Unassembled WGS sequence"/>
</dbReference>
<feature type="repeat" description="TPR" evidence="3">
    <location>
        <begin position="167"/>
        <end position="200"/>
    </location>
</feature>
<dbReference type="InterPro" id="IPR011990">
    <property type="entry name" value="TPR-like_helical_dom_sf"/>
</dbReference>
<dbReference type="Gene3D" id="1.25.40.10">
    <property type="entry name" value="Tetratricopeptide repeat domain"/>
    <property type="match status" value="3"/>
</dbReference>
<dbReference type="InterPro" id="IPR013105">
    <property type="entry name" value="TPR_2"/>
</dbReference>
<dbReference type="InterPro" id="IPR051012">
    <property type="entry name" value="CellSynth/LPSAsmb/PSIAsmb"/>
</dbReference>
<dbReference type="EMBL" id="PNHP01000003">
    <property type="protein sequence ID" value="PMC81321.1"/>
    <property type="molecule type" value="Genomic_DNA"/>
</dbReference>
<dbReference type="PANTHER" id="PTHR45586:SF1">
    <property type="entry name" value="LIPOPOLYSACCHARIDE ASSEMBLY PROTEIN B"/>
    <property type="match status" value="1"/>
</dbReference>
<evidence type="ECO:0000256" key="2">
    <source>
        <dbReference type="ARBA" id="ARBA00022803"/>
    </source>
</evidence>
<dbReference type="InterPro" id="IPR019734">
    <property type="entry name" value="TPR_rpt"/>
</dbReference>
<keyword evidence="1" id="KW-0677">Repeat</keyword>
<dbReference type="SUPFAM" id="SSF48452">
    <property type="entry name" value="TPR-like"/>
    <property type="match status" value="1"/>
</dbReference>